<sequence>MRLILDVCPAKEKQAGSDACYSEAILLPGNDKQIPVPDAADLERGKVTFFDLAEQYKKEIALRPAR</sequence>
<dbReference type="HOGENOM" id="CLU_2824252_0_0_6"/>
<protein>
    <submittedName>
        <fullName evidence="1">Uncharacterized protein</fullName>
    </submittedName>
</protein>
<dbReference type="RefSeq" id="WP_015870849.1">
    <property type="nucleotide sequence ID" value="NC_012779.2"/>
</dbReference>
<accession>C5BFH1</accession>
<dbReference type="Proteomes" id="UP000001485">
    <property type="component" value="Chromosome"/>
</dbReference>
<name>C5BFH1_EDWI9</name>
<evidence type="ECO:0000313" key="2">
    <source>
        <dbReference type="Proteomes" id="UP000001485"/>
    </source>
</evidence>
<dbReference type="AlphaFoldDB" id="C5BFH1"/>
<dbReference type="EMBL" id="CP001600">
    <property type="protein sequence ID" value="ACR68688.1"/>
    <property type="molecule type" value="Genomic_DNA"/>
</dbReference>
<evidence type="ECO:0000313" key="1">
    <source>
        <dbReference type="EMBL" id="ACR68688.1"/>
    </source>
</evidence>
<reference evidence="1 2" key="2">
    <citation type="journal article" date="2012" name="J. Bacteriol.">
        <title>Genome Sequence of Edwardsiella ictaluri 93-146, a Strain Associated with a Natural Channel Catfish Outbreak of Enteric Septicemia of Catfish.</title>
        <authorList>
            <person name="Williams M.L."/>
            <person name="Gillaspy A.F."/>
            <person name="Dyer D.W."/>
            <person name="Thune R.L."/>
            <person name="Waldbieser G.C."/>
            <person name="Schuster S.C."/>
            <person name="Gipson J."/>
            <person name="Zaitshik J."/>
            <person name="Landry C."/>
            <person name="Banes M.M."/>
            <person name="Lawrence M.L."/>
        </authorList>
    </citation>
    <scope>NUCLEOTIDE SEQUENCE [LARGE SCALE GENOMIC DNA]</scope>
    <source>
        <strain evidence="1 2">93-146</strain>
    </source>
</reference>
<reference evidence="2" key="1">
    <citation type="submission" date="2009-03" db="EMBL/GenBank/DDBJ databases">
        <title>Complete genome sequence of Edwardsiella ictaluri 93-146.</title>
        <authorList>
            <person name="Williams M.L."/>
            <person name="Gillaspy A.F."/>
            <person name="Dyer D.W."/>
            <person name="Thune R.L."/>
            <person name="Waldbieser G.C."/>
            <person name="Schuster S.C."/>
            <person name="Gipson J."/>
            <person name="Zaitshik J."/>
            <person name="Landry C."/>
            <person name="Lawrence M.L."/>
        </authorList>
    </citation>
    <scope>NUCLEOTIDE SEQUENCE [LARGE SCALE GENOMIC DNA]</scope>
    <source>
        <strain evidence="2">93-146</strain>
    </source>
</reference>
<proteinExistence type="predicted"/>
<dbReference type="KEGG" id="eic:NT01EI_1502"/>
<gene>
    <name evidence="1" type="ordered locus">NT01EI_1502</name>
</gene>
<organism evidence="1 2">
    <name type="scientific">Edwardsiella ictaluri (strain 93-146)</name>
    <dbReference type="NCBI Taxonomy" id="634503"/>
    <lineage>
        <taxon>Bacteria</taxon>
        <taxon>Pseudomonadati</taxon>
        <taxon>Pseudomonadota</taxon>
        <taxon>Gammaproteobacteria</taxon>
        <taxon>Enterobacterales</taxon>
        <taxon>Hafniaceae</taxon>
        <taxon>Edwardsiella</taxon>
    </lineage>
</organism>